<evidence type="ECO:0000256" key="3">
    <source>
        <dbReference type="ARBA" id="ARBA00022723"/>
    </source>
</evidence>
<evidence type="ECO:0000259" key="10">
    <source>
        <dbReference type="PROSITE" id="PS51410"/>
    </source>
</evidence>
<feature type="coiled-coil region" evidence="9">
    <location>
        <begin position="66"/>
        <end position="93"/>
    </location>
</feature>
<evidence type="ECO:0000313" key="11">
    <source>
        <dbReference type="EMBL" id="GMR39683.1"/>
    </source>
</evidence>
<dbReference type="InterPro" id="IPR036329">
    <property type="entry name" value="Aro-AA_hydroxylase_C_sf"/>
</dbReference>
<dbReference type="GO" id="GO:0004511">
    <property type="term" value="F:tyrosine 3-monooxygenase activity"/>
    <property type="evidence" value="ECO:0007669"/>
    <property type="project" value="TreeGrafter"/>
</dbReference>
<evidence type="ECO:0000256" key="8">
    <source>
        <dbReference type="PIRSR" id="PIRSR601273-2"/>
    </source>
</evidence>
<dbReference type="GO" id="GO:0030424">
    <property type="term" value="C:axon"/>
    <property type="evidence" value="ECO:0007669"/>
    <property type="project" value="TreeGrafter"/>
</dbReference>
<dbReference type="SUPFAM" id="SSF56534">
    <property type="entry name" value="Aromatic aminoacid monoxygenases, catalytic and oligomerization domains"/>
    <property type="match status" value="1"/>
</dbReference>
<evidence type="ECO:0000256" key="4">
    <source>
        <dbReference type="ARBA" id="ARBA00023002"/>
    </source>
</evidence>
<dbReference type="InterPro" id="IPR019773">
    <property type="entry name" value="Tyrosine_3-monooxygenase-like"/>
</dbReference>
<keyword evidence="12" id="KW-1185">Reference proteome</keyword>
<keyword evidence="9" id="KW-0175">Coiled coil</keyword>
<evidence type="ECO:0000256" key="1">
    <source>
        <dbReference type="ARBA" id="ARBA00001954"/>
    </source>
</evidence>
<dbReference type="PANTHER" id="PTHR11473">
    <property type="entry name" value="AROMATIC AMINO ACID HYDROXYLASE"/>
    <property type="match status" value="1"/>
</dbReference>
<dbReference type="PROSITE" id="PS51410">
    <property type="entry name" value="BH4_AAA_HYDROXYL_2"/>
    <property type="match status" value="1"/>
</dbReference>
<dbReference type="PRINTS" id="PR00372">
    <property type="entry name" value="FYWHYDRXLASE"/>
</dbReference>
<dbReference type="AlphaFoldDB" id="A0AAN4ZEB8"/>
<evidence type="ECO:0000256" key="2">
    <source>
        <dbReference type="ARBA" id="ARBA00009712"/>
    </source>
</evidence>
<feature type="non-terminal residue" evidence="11">
    <location>
        <position position="1"/>
    </location>
</feature>
<evidence type="ECO:0000256" key="5">
    <source>
        <dbReference type="ARBA" id="ARBA00023004"/>
    </source>
</evidence>
<keyword evidence="6" id="KW-0503">Monooxygenase</keyword>
<reference evidence="12" key="1">
    <citation type="submission" date="2022-10" db="EMBL/GenBank/DDBJ databases">
        <title>Genome assembly of Pristionchus species.</title>
        <authorList>
            <person name="Yoshida K."/>
            <person name="Sommer R.J."/>
        </authorList>
    </citation>
    <scope>NUCLEOTIDE SEQUENCE [LARGE SCALE GENOMIC DNA]</scope>
    <source>
        <strain evidence="12">RS5460</strain>
    </source>
</reference>
<name>A0AAN4ZEB8_9BILA</name>
<sequence>LPFPRQKVLKMRALHSIAESSNQLACSLVMGSIDLSASGAAASQRRRYSLVHQASFEKSHIMTLKRANTQKRREELESHLDKNKQVARDLNDEGVDLIFSLEDDGQIFFSVIVASSADLTDFLASVIHILDQNKVSMQHMETRPSIKRRGIDLLIECSVDHKDCAVAALAALKKAHPSISDVRMYKTSQDTEEVPWFPRHVSDIDKCSHCITKYEPTVDPRHPGFGDIAYIERREELNRLAAGFKYGDQLTDVQYTEAEHDTWRQVFEKLEHLHESLACSTYRRNLAMLLKEGVLTRDRIPQLKTINSFLEKRTGFILRPCSGLLSARDFLASLAFRVFQTTQYLRHHAKPHHSPEPDLIHELLGHVPMFADPALAQMSQDIGLMSLGASDEQIERLATVYWFIVEFGLCREGGQLRAIGAGLLSAYGELQHACSEVPEHREFIPAETAMQKYEDDDYQPLYYVADGIEEALGKLREYAAKFIRPLSLIYDPYTRSVTEVRTVNDLADSMQRFKLDLSAITTAIKLLPQLEKRENSDKENFQSLYNS</sequence>
<organism evidence="11 12">
    <name type="scientific">Pristionchus mayeri</name>
    <dbReference type="NCBI Taxonomy" id="1317129"/>
    <lineage>
        <taxon>Eukaryota</taxon>
        <taxon>Metazoa</taxon>
        <taxon>Ecdysozoa</taxon>
        <taxon>Nematoda</taxon>
        <taxon>Chromadorea</taxon>
        <taxon>Rhabditida</taxon>
        <taxon>Rhabditina</taxon>
        <taxon>Diplogasteromorpha</taxon>
        <taxon>Diplogasteroidea</taxon>
        <taxon>Neodiplogasteridae</taxon>
        <taxon>Pristionchus</taxon>
    </lineage>
</organism>
<evidence type="ECO:0000313" key="12">
    <source>
        <dbReference type="Proteomes" id="UP001328107"/>
    </source>
</evidence>
<dbReference type="Pfam" id="PF00351">
    <property type="entry name" value="Biopterin_H"/>
    <property type="match status" value="1"/>
</dbReference>
<dbReference type="InterPro" id="IPR019774">
    <property type="entry name" value="Aromatic-AA_hydroxylase_C"/>
</dbReference>
<dbReference type="PIRSF" id="PIRSF000336">
    <property type="entry name" value="TH"/>
    <property type="match status" value="1"/>
</dbReference>
<feature type="binding site" evidence="7">
    <location>
        <position position="366"/>
    </location>
    <ligand>
        <name>Fe cation</name>
        <dbReference type="ChEBI" id="CHEBI:24875"/>
    </ligand>
</feature>
<evidence type="ECO:0000256" key="6">
    <source>
        <dbReference type="ARBA" id="ARBA00023033"/>
    </source>
</evidence>
<comment type="similarity">
    <text evidence="2">Belongs to the biopterin-dependent aromatic amino acid hydroxylase family.</text>
</comment>
<keyword evidence="3 7" id="KW-0479">Metal-binding</keyword>
<dbReference type="InterPro" id="IPR018301">
    <property type="entry name" value="ArAA_hydroxylase_Fe/CU_BS"/>
</dbReference>
<dbReference type="PANTHER" id="PTHR11473:SF15">
    <property type="entry name" value="TYROSINE 3-MONOOXYGENASE"/>
    <property type="match status" value="1"/>
</dbReference>
<dbReference type="GO" id="GO:0005737">
    <property type="term" value="C:cytoplasm"/>
    <property type="evidence" value="ECO:0007669"/>
    <property type="project" value="TreeGrafter"/>
</dbReference>
<keyword evidence="5 7" id="KW-0408">Iron</keyword>
<comment type="caution">
    <text evidence="11">The sequence shown here is derived from an EMBL/GenBank/DDBJ whole genome shotgun (WGS) entry which is preliminary data.</text>
</comment>
<feature type="binding site" evidence="7">
    <location>
        <position position="361"/>
    </location>
    <ligand>
        <name>Fe cation</name>
        <dbReference type="ChEBI" id="CHEBI:24875"/>
    </ligand>
</feature>
<dbReference type="Proteomes" id="UP001328107">
    <property type="component" value="Unassembled WGS sequence"/>
</dbReference>
<dbReference type="GO" id="GO:0005506">
    <property type="term" value="F:iron ion binding"/>
    <property type="evidence" value="ECO:0007669"/>
    <property type="project" value="InterPro"/>
</dbReference>
<evidence type="ECO:0000256" key="9">
    <source>
        <dbReference type="SAM" id="Coils"/>
    </source>
</evidence>
<dbReference type="InterPro" id="IPR036951">
    <property type="entry name" value="ArAA_hydroxylase_sf"/>
</dbReference>
<dbReference type="PROSITE" id="PS00367">
    <property type="entry name" value="BH4_AAA_HYDROXYL_1"/>
    <property type="match status" value="1"/>
</dbReference>
<dbReference type="FunFam" id="1.10.800.10:FF:000004">
    <property type="entry name" value="Tyrosine 3-monooxygenase"/>
    <property type="match status" value="1"/>
</dbReference>
<accession>A0AAN4ZEB8</accession>
<gene>
    <name evidence="11" type="ORF">PMAYCL1PPCAC_09878</name>
</gene>
<dbReference type="InterPro" id="IPR001273">
    <property type="entry name" value="ArAA_hydroxylase"/>
</dbReference>
<feature type="domain" description="Biopterin-dependent aromatic amino acid hydroxylase family profile" evidence="10">
    <location>
        <begin position="182"/>
        <end position="528"/>
    </location>
</feature>
<protein>
    <recommendedName>
        <fullName evidence="10">Biopterin-dependent aromatic amino acid hydroxylase family profile domain-containing protein</fullName>
    </recommendedName>
</protein>
<proteinExistence type="inferred from homology"/>
<feature type="binding site" evidence="7">
    <location>
        <position position="406"/>
    </location>
    <ligand>
        <name>Fe cation</name>
        <dbReference type="ChEBI" id="CHEBI:24875"/>
    </ligand>
</feature>
<dbReference type="GO" id="GO:0043204">
    <property type="term" value="C:perikaryon"/>
    <property type="evidence" value="ECO:0007669"/>
    <property type="project" value="TreeGrafter"/>
</dbReference>
<comment type="cofactor">
    <cofactor evidence="1 8">
        <name>Fe(2+)</name>
        <dbReference type="ChEBI" id="CHEBI:29033"/>
    </cofactor>
</comment>
<dbReference type="Gene3D" id="1.10.800.10">
    <property type="entry name" value="Aromatic amino acid hydroxylase"/>
    <property type="match status" value="1"/>
</dbReference>
<dbReference type="GO" id="GO:0006585">
    <property type="term" value="P:dopamine biosynthetic process from tyrosine"/>
    <property type="evidence" value="ECO:0007669"/>
    <property type="project" value="TreeGrafter"/>
</dbReference>
<dbReference type="EMBL" id="BTRK01000002">
    <property type="protein sequence ID" value="GMR39683.1"/>
    <property type="molecule type" value="Genomic_DNA"/>
</dbReference>
<keyword evidence="4" id="KW-0560">Oxidoreductase</keyword>
<evidence type="ECO:0000256" key="7">
    <source>
        <dbReference type="PIRSR" id="PIRSR000336-1"/>
    </source>
</evidence>